<accession>A0A9W9DMA8</accession>
<evidence type="ECO:0000256" key="1">
    <source>
        <dbReference type="SAM" id="MobiDB-lite"/>
    </source>
</evidence>
<protein>
    <submittedName>
        <fullName evidence="2">Uncharacterized protein</fullName>
    </submittedName>
</protein>
<dbReference type="EMBL" id="JANVFS010000020">
    <property type="protein sequence ID" value="KAJ4476445.1"/>
    <property type="molecule type" value="Genomic_DNA"/>
</dbReference>
<reference evidence="2" key="1">
    <citation type="submission" date="2022-08" db="EMBL/GenBank/DDBJ databases">
        <authorList>
            <consortium name="DOE Joint Genome Institute"/>
            <person name="Min B."/>
            <person name="Riley R."/>
            <person name="Sierra-Patev S."/>
            <person name="Naranjo-Ortiz M."/>
            <person name="Looney B."/>
            <person name="Konkel Z."/>
            <person name="Slot J.C."/>
            <person name="Sakamoto Y."/>
            <person name="Steenwyk J.L."/>
            <person name="Rokas A."/>
            <person name="Carro J."/>
            <person name="Camarero S."/>
            <person name="Ferreira P."/>
            <person name="Molpeceres G."/>
            <person name="Ruiz-Duenas F.J."/>
            <person name="Serrano A."/>
            <person name="Henrissat B."/>
            <person name="Drula E."/>
            <person name="Hughes K.W."/>
            <person name="Mata J.L."/>
            <person name="Ishikawa N.K."/>
            <person name="Vargas-Isla R."/>
            <person name="Ushijima S."/>
            <person name="Smith C.A."/>
            <person name="Ahrendt S."/>
            <person name="Andreopoulos W."/>
            <person name="He G."/>
            <person name="Labutti K."/>
            <person name="Lipzen A."/>
            <person name="Ng V."/>
            <person name="Sandor L."/>
            <person name="Barry K."/>
            <person name="Martinez A.T."/>
            <person name="Xiao Y."/>
            <person name="Gibbons J.G."/>
            <person name="Terashima K."/>
            <person name="Hibbett D.S."/>
            <person name="Grigoriev I.V."/>
        </authorList>
    </citation>
    <scope>NUCLEOTIDE SEQUENCE</scope>
    <source>
        <strain evidence="2">Sp2 HRB7682 ss15</strain>
    </source>
</reference>
<feature type="compositionally biased region" description="Basic and acidic residues" evidence="1">
    <location>
        <begin position="866"/>
        <end position="875"/>
    </location>
</feature>
<proteinExistence type="predicted"/>
<sequence>MNIFISFPNIEQVVPASQFLFQHLKFRKGPFKPSLGLCFNALFVDSDLHEKLKVAHHARDMGALDSLCMYFERNAWRMDPDLEDVIEAIRLMESDNKIMPFVQGEWKLPIWAPTREDTDPDIMDHVRKLGIPLGNREEIPLVILHKLGSFQHDPILKKRLNTIFSPNHHTFLINTSGTGKTRLLFEGLCLHWGLYFTCAIDSSFLGAGDFVLAINDIESHRNWTGHLPFPSSPHYTTSLQHNIKTVFRLTSEALLARLLVFKMYLTACSKGALCHDHRQRWLESQIFPRTITSRFEAYGKTKYEISRAEVHDSVIDDAITHTLEDIQSIWDISPGEFFYIVIDEANVASRKHDGAFADEYGRYSILKEIIRSFQCRMGHLPVRFVVAGTIIPREHFQSSSGEWDSFRWCSDTGCFDDPEAHRRYISQFLPPHFEKSDIGQLLIKRMWHWLRGRYRYTASFLTLLLDNNFESPHTLLGGFVQTMSGYMPPENSEYTSQETLSMNNWYLSLGSKGLSRRFTSTIAMHRSVISFLTTSKGCCDFTSNDIDLVNEDYGIFLDPKCSRIGLDEPITVIYGAKWLKQQPSLTLVRLAGTFAWNYQTEIHPSHFASSLALSLAWCFGDFCKVSNTCTVFGLTTPLLDGRLVKFVKVAERLETLDVQLSETMPDRLVFVAGAPEEVMSWFKHEHDEPFCLLPSSSSTSVTLVFCLKLSDERTFWVFVYVPSTFTRENPDFAQDIKEIHPNVIFRDQPEVVTLLDQLPNLNADVGPSGILRISGSFRVKSATVDSIPHEEYPAGVLNIGRLDKLTKEISQDMLMRRLSRIFTQEGRIEPFYTALPIAAQGDVSAIAKKRARSTSTDDAASTSRTDGTKVQKSSKDIVAPDSGPMTRKGRKGTRSLRTLRSNRNMRDVVIGRASVVVPRSSLVDSTVPSSPYNLRKRR</sequence>
<feature type="region of interest" description="Disordered" evidence="1">
    <location>
        <begin position="850"/>
        <end position="894"/>
    </location>
</feature>
<name>A0A9W9DMA8_9AGAR</name>
<organism evidence="2 3">
    <name type="scientific">Lentinula lateritia</name>
    <dbReference type="NCBI Taxonomy" id="40482"/>
    <lineage>
        <taxon>Eukaryota</taxon>
        <taxon>Fungi</taxon>
        <taxon>Dikarya</taxon>
        <taxon>Basidiomycota</taxon>
        <taxon>Agaricomycotina</taxon>
        <taxon>Agaricomycetes</taxon>
        <taxon>Agaricomycetidae</taxon>
        <taxon>Agaricales</taxon>
        <taxon>Marasmiineae</taxon>
        <taxon>Omphalotaceae</taxon>
        <taxon>Lentinula</taxon>
    </lineage>
</organism>
<dbReference type="AlphaFoldDB" id="A0A9W9DMA8"/>
<evidence type="ECO:0000313" key="2">
    <source>
        <dbReference type="EMBL" id="KAJ4476445.1"/>
    </source>
</evidence>
<reference evidence="2" key="2">
    <citation type="journal article" date="2023" name="Proc. Natl. Acad. Sci. U.S.A.">
        <title>A global phylogenomic analysis of the shiitake genus Lentinula.</title>
        <authorList>
            <person name="Sierra-Patev S."/>
            <person name="Min B."/>
            <person name="Naranjo-Ortiz M."/>
            <person name="Looney B."/>
            <person name="Konkel Z."/>
            <person name="Slot J.C."/>
            <person name="Sakamoto Y."/>
            <person name="Steenwyk J.L."/>
            <person name="Rokas A."/>
            <person name="Carro J."/>
            <person name="Camarero S."/>
            <person name="Ferreira P."/>
            <person name="Molpeceres G."/>
            <person name="Ruiz-Duenas F.J."/>
            <person name="Serrano A."/>
            <person name="Henrissat B."/>
            <person name="Drula E."/>
            <person name="Hughes K.W."/>
            <person name="Mata J.L."/>
            <person name="Ishikawa N.K."/>
            <person name="Vargas-Isla R."/>
            <person name="Ushijima S."/>
            <person name="Smith C.A."/>
            <person name="Donoghue J."/>
            <person name="Ahrendt S."/>
            <person name="Andreopoulos W."/>
            <person name="He G."/>
            <person name="LaButti K."/>
            <person name="Lipzen A."/>
            <person name="Ng V."/>
            <person name="Riley R."/>
            <person name="Sandor L."/>
            <person name="Barry K."/>
            <person name="Martinez A.T."/>
            <person name="Xiao Y."/>
            <person name="Gibbons J.G."/>
            <person name="Terashima K."/>
            <person name="Grigoriev I.V."/>
            <person name="Hibbett D."/>
        </authorList>
    </citation>
    <scope>NUCLEOTIDE SEQUENCE</scope>
    <source>
        <strain evidence="2">Sp2 HRB7682 ss15</strain>
    </source>
</reference>
<gene>
    <name evidence="2" type="ORF">C8J55DRAFT_561856</name>
</gene>
<dbReference type="Proteomes" id="UP001150238">
    <property type="component" value="Unassembled WGS sequence"/>
</dbReference>
<comment type="caution">
    <text evidence="2">The sequence shown here is derived from an EMBL/GenBank/DDBJ whole genome shotgun (WGS) entry which is preliminary data.</text>
</comment>
<feature type="compositionally biased region" description="Low complexity" evidence="1">
    <location>
        <begin position="853"/>
        <end position="865"/>
    </location>
</feature>
<evidence type="ECO:0000313" key="3">
    <source>
        <dbReference type="Proteomes" id="UP001150238"/>
    </source>
</evidence>